<evidence type="ECO:0000313" key="1">
    <source>
        <dbReference type="EMBL" id="KAF7850965.1"/>
    </source>
</evidence>
<sequence length="81" mass="9063">MLKGTLDVRLFLIVETKGHANAGSVLKILTSVKIFPLVGSQITHGDSIHQKWKQLGINFESAFTNTKYLFPHAIFSFFSIL</sequence>
<evidence type="ECO:0000313" key="2">
    <source>
        <dbReference type="Proteomes" id="UP000806378"/>
    </source>
</evidence>
<protein>
    <submittedName>
        <fullName evidence="1">Uncharacterized protein</fullName>
    </submittedName>
</protein>
<dbReference type="Gramene" id="rna-gnl|WGS:JABURB|Cocit.L4822.1">
    <property type="protein sequence ID" value="cds-KAF7850965.1"/>
    <property type="gene ID" value="gene-BT93_L4822"/>
</dbReference>
<name>A0A8T0CY30_CORYI</name>
<accession>A0A8T0CY30</accession>
<comment type="caution">
    <text evidence="1">The sequence shown here is derived from an EMBL/GenBank/DDBJ whole genome shotgun (WGS) entry which is preliminary data.</text>
</comment>
<proteinExistence type="predicted"/>
<gene>
    <name evidence="1" type="ORF">BT93_L4822</name>
</gene>
<dbReference type="EMBL" id="MU089572">
    <property type="protein sequence ID" value="KAF7850965.1"/>
    <property type="molecule type" value="Genomic_DNA"/>
</dbReference>
<reference evidence="1" key="1">
    <citation type="submission" date="2020-05" db="EMBL/GenBank/DDBJ databases">
        <title>WGS assembly of Corymbia citriodora subspecies variegata.</title>
        <authorList>
            <person name="Barry K."/>
            <person name="Hundley H."/>
            <person name="Shu S."/>
            <person name="Jenkins J."/>
            <person name="Grimwood J."/>
            <person name="Baten A."/>
        </authorList>
    </citation>
    <scope>NUCLEOTIDE SEQUENCE</scope>
    <source>
        <strain evidence="1">CV2-018</strain>
    </source>
</reference>
<dbReference type="AlphaFoldDB" id="A0A8T0CY30"/>
<dbReference type="Proteomes" id="UP000806378">
    <property type="component" value="Unassembled WGS sequence"/>
</dbReference>
<organism evidence="1 2">
    <name type="scientific">Corymbia citriodora subsp. variegata</name>
    <dbReference type="NCBI Taxonomy" id="360336"/>
    <lineage>
        <taxon>Eukaryota</taxon>
        <taxon>Viridiplantae</taxon>
        <taxon>Streptophyta</taxon>
        <taxon>Embryophyta</taxon>
        <taxon>Tracheophyta</taxon>
        <taxon>Spermatophyta</taxon>
        <taxon>Magnoliopsida</taxon>
        <taxon>eudicotyledons</taxon>
        <taxon>Gunneridae</taxon>
        <taxon>Pentapetalae</taxon>
        <taxon>rosids</taxon>
        <taxon>malvids</taxon>
        <taxon>Myrtales</taxon>
        <taxon>Myrtaceae</taxon>
        <taxon>Myrtoideae</taxon>
        <taxon>Eucalypteae</taxon>
        <taxon>Corymbia</taxon>
    </lineage>
</organism>
<keyword evidence="2" id="KW-1185">Reference proteome</keyword>